<comment type="function">
    <text evidence="6">Catalyzes the glycosylation of 4,4'-diaponeurosporenoate, i.e. the esterification of glucose at the C1'' position with the carboxyl group of 4,4'-diaponeurosporenic acid, to form glycosyl-4,4'-diaponeurosporenoate. This is a step in the biosynthesis of staphyloxanthin, an orange pigment present in most staphylococci strains.</text>
</comment>
<evidence type="ECO:0000256" key="3">
    <source>
        <dbReference type="ARBA" id="ARBA00022676"/>
    </source>
</evidence>
<comment type="caution">
    <text evidence="12">The sequence shown here is derived from an EMBL/GenBank/DDBJ whole genome shotgun (WGS) entry which is preliminary data.</text>
</comment>
<keyword evidence="10" id="KW-1133">Transmembrane helix</keyword>
<evidence type="ECO:0000256" key="10">
    <source>
        <dbReference type="SAM" id="Phobius"/>
    </source>
</evidence>
<evidence type="ECO:0000313" key="12">
    <source>
        <dbReference type="EMBL" id="RLQ82729.1"/>
    </source>
</evidence>
<organism evidence="12 13">
    <name type="scientific">Mycetocola zhadangensis</name>
    <dbReference type="NCBI Taxonomy" id="1164595"/>
    <lineage>
        <taxon>Bacteria</taxon>
        <taxon>Bacillati</taxon>
        <taxon>Actinomycetota</taxon>
        <taxon>Actinomycetes</taxon>
        <taxon>Micrococcales</taxon>
        <taxon>Microbacteriaceae</taxon>
        <taxon>Mycetocola</taxon>
    </lineage>
</organism>
<dbReference type="EMBL" id="RCWJ01000003">
    <property type="protein sequence ID" value="RLQ82729.1"/>
    <property type="molecule type" value="Genomic_DNA"/>
</dbReference>
<evidence type="ECO:0000256" key="4">
    <source>
        <dbReference type="ARBA" id="ARBA00022679"/>
    </source>
</evidence>
<keyword evidence="3" id="KW-0328">Glycosyltransferase</keyword>
<keyword evidence="4 12" id="KW-0808">Transferase</keyword>
<dbReference type="SUPFAM" id="SSF53448">
    <property type="entry name" value="Nucleotide-diphospho-sugar transferases"/>
    <property type="match status" value="1"/>
</dbReference>
<evidence type="ECO:0000256" key="9">
    <source>
        <dbReference type="ARBA" id="ARBA00040345"/>
    </source>
</evidence>
<dbReference type="PANTHER" id="PTHR43646:SF2">
    <property type="entry name" value="GLYCOSYLTRANSFERASE 2-LIKE DOMAIN-CONTAINING PROTEIN"/>
    <property type="match status" value="1"/>
</dbReference>
<name>A0A3L7IX93_9MICO</name>
<comment type="pathway">
    <text evidence="7">Carotenoid biosynthesis; staphyloxanthin biosynthesis; staphyloxanthin from farnesyl diphosphate: step 4/5.</text>
</comment>
<comment type="subcellular location">
    <subcellularLocation>
        <location evidence="1">Cell membrane</location>
    </subcellularLocation>
</comment>
<reference evidence="12 13" key="1">
    <citation type="submission" date="2018-10" db="EMBL/GenBank/DDBJ databases">
        <authorList>
            <person name="Li J."/>
        </authorList>
    </citation>
    <scope>NUCLEOTIDE SEQUENCE [LARGE SCALE GENOMIC DNA]</scope>
    <source>
        <strain evidence="12 13">ZD1-4</strain>
    </source>
</reference>
<keyword evidence="5 10" id="KW-0472">Membrane</keyword>
<keyword evidence="10" id="KW-0812">Transmembrane</keyword>
<keyword evidence="2" id="KW-1003">Cell membrane</keyword>
<evidence type="ECO:0000256" key="2">
    <source>
        <dbReference type="ARBA" id="ARBA00022475"/>
    </source>
</evidence>
<evidence type="ECO:0000256" key="5">
    <source>
        <dbReference type="ARBA" id="ARBA00023136"/>
    </source>
</evidence>
<feature type="domain" description="Glycosyltransferase 2-like" evidence="11">
    <location>
        <begin position="14"/>
        <end position="140"/>
    </location>
</feature>
<evidence type="ECO:0000256" key="7">
    <source>
        <dbReference type="ARBA" id="ARBA00037904"/>
    </source>
</evidence>
<dbReference type="GO" id="GO:0016757">
    <property type="term" value="F:glycosyltransferase activity"/>
    <property type="evidence" value="ECO:0007669"/>
    <property type="project" value="UniProtKB-KW"/>
</dbReference>
<dbReference type="Proteomes" id="UP000282460">
    <property type="component" value="Unassembled WGS sequence"/>
</dbReference>
<evidence type="ECO:0000256" key="1">
    <source>
        <dbReference type="ARBA" id="ARBA00004236"/>
    </source>
</evidence>
<dbReference type="InterPro" id="IPR001173">
    <property type="entry name" value="Glyco_trans_2-like"/>
</dbReference>
<accession>A0A3L7IX93</accession>
<feature type="transmembrane region" description="Helical" evidence="10">
    <location>
        <begin position="266"/>
        <end position="286"/>
    </location>
</feature>
<sequence>MPAVAGRTDVVSMSVVIPAHNEEAVLPRLLKFLRADATLRVVISANACTDDTVAVARAAAGDSLRVVETQIPSKIVALNAGDTAAGDLFPRAYLDADVEVSAATLHALRNALTTPGGPLVAAPRLRVDTSASSWAARAHYRVWELSDYRGAGHVGSGIYALSAEGRARFGAFPEVIADDRFVQQLFAPSERLTLDEEFVVRAPATLRAHIRRATRIAAGNRQLARRAEVALATGSPVPAPRRGNAGSAGRPGYRNLLARVAVRPRLWPSFLIYCVGYGVPLMLAAVSERRGRSPGWNRDETSRA</sequence>
<protein>
    <recommendedName>
        <fullName evidence="9">4,4'-diaponeurosporenoate glycosyltransferase</fullName>
    </recommendedName>
</protein>
<evidence type="ECO:0000256" key="6">
    <source>
        <dbReference type="ARBA" id="ARBA00037281"/>
    </source>
</evidence>
<dbReference type="AlphaFoldDB" id="A0A3L7IX93"/>
<dbReference type="PANTHER" id="PTHR43646">
    <property type="entry name" value="GLYCOSYLTRANSFERASE"/>
    <property type="match status" value="1"/>
</dbReference>
<keyword evidence="13" id="KW-1185">Reference proteome</keyword>
<evidence type="ECO:0000259" key="11">
    <source>
        <dbReference type="Pfam" id="PF00535"/>
    </source>
</evidence>
<evidence type="ECO:0000256" key="8">
    <source>
        <dbReference type="ARBA" id="ARBA00038120"/>
    </source>
</evidence>
<dbReference type="InterPro" id="IPR029044">
    <property type="entry name" value="Nucleotide-diphossugar_trans"/>
</dbReference>
<dbReference type="Pfam" id="PF00535">
    <property type="entry name" value="Glycos_transf_2"/>
    <property type="match status" value="1"/>
</dbReference>
<evidence type="ECO:0000313" key="13">
    <source>
        <dbReference type="Proteomes" id="UP000282460"/>
    </source>
</evidence>
<proteinExistence type="inferred from homology"/>
<gene>
    <name evidence="12" type="ORF">D9V28_12315</name>
</gene>
<dbReference type="GO" id="GO:0005886">
    <property type="term" value="C:plasma membrane"/>
    <property type="evidence" value="ECO:0007669"/>
    <property type="project" value="UniProtKB-SubCell"/>
</dbReference>
<dbReference type="Gene3D" id="3.90.550.10">
    <property type="entry name" value="Spore Coat Polysaccharide Biosynthesis Protein SpsA, Chain A"/>
    <property type="match status" value="1"/>
</dbReference>
<comment type="similarity">
    <text evidence="8">Belongs to the glycosyltransferase 2 family. CrtQ subfamily.</text>
</comment>